<organism evidence="5 6">
    <name type="scientific">Clavelina lepadiformis</name>
    <name type="common">Light-bulb sea squirt</name>
    <name type="synonym">Ascidia lepadiformis</name>
    <dbReference type="NCBI Taxonomy" id="159417"/>
    <lineage>
        <taxon>Eukaryota</taxon>
        <taxon>Metazoa</taxon>
        <taxon>Chordata</taxon>
        <taxon>Tunicata</taxon>
        <taxon>Ascidiacea</taxon>
        <taxon>Aplousobranchia</taxon>
        <taxon>Clavelinidae</taxon>
        <taxon>Clavelina</taxon>
    </lineage>
</organism>
<evidence type="ECO:0000313" key="6">
    <source>
        <dbReference type="Proteomes" id="UP001642483"/>
    </source>
</evidence>
<dbReference type="InterPro" id="IPR011333">
    <property type="entry name" value="SKP1/BTB/POZ_sf"/>
</dbReference>
<dbReference type="InterPro" id="IPR000210">
    <property type="entry name" value="BTB/POZ_dom"/>
</dbReference>
<evidence type="ECO:0000256" key="1">
    <source>
        <dbReference type="ARBA" id="ARBA00004496"/>
    </source>
</evidence>
<keyword evidence="2" id="KW-0963">Cytoplasm</keyword>
<name>A0ABP0GSD3_CLALP</name>
<feature type="region of interest" description="Disordered" evidence="3">
    <location>
        <begin position="1"/>
        <end position="22"/>
    </location>
</feature>
<evidence type="ECO:0000313" key="5">
    <source>
        <dbReference type="EMBL" id="CAK8694450.1"/>
    </source>
</evidence>
<gene>
    <name evidence="5" type="ORF">CVLEPA_LOCUS27820</name>
</gene>
<dbReference type="SUPFAM" id="SSF54695">
    <property type="entry name" value="POZ domain"/>
    <property type="match status" value="1"/>
</dbReference>
<keyword evidence="6" id="KW-1185">Reference proteome</keyword>
<dbReference type="CDD" id="cd18281">
    <property type="entry name" value="BTB_POZ_BTBD1_2"/>
    <property type="match status" value="1"/>
</dbReference>
<dbReference type="InterPro" id="IPR012983">
    <property type="entry name" value="PHR"/>
</dbReference>
<feature type="domain" description="BTB" evidence="4">
    <location>
        <begin position="156"/>
        <end position="226"/>
    </location>
</feature>
<dbReference type="EMBL" id="CAWYQH010000141">
    <property type="protein sequence ID" value="CAK8694450.1"/>
    <property type="molecule type" value="Genomic_DNA"/>
</dbReference>
<evidence type="ECO:0000256" key="3">
    <source>
        <dbReference type="SAM" id="MobiDB-lite"/>
    </source>
</evidence>
<dbReference type="PANTHER" id="PTHR45774">
    <property type="entry name" value="BTB/POZ DOMAIN-CONTAINING"/>
    <property type="match status" value="1"/>
</dbReference>
<dbReference type="Gene3D" id="3.30.710.10">
    <property type="entry name" value="Potassium Channel Kv1.1, Chain A"/>
    <property type="match status" value="1"/>
</dbReference>
<dbReference type="Proteomes" id="UP001642483">
    <property type="component" value="Unassembled WGS sequence"/>
</dbReference>
<proteinExistence type="predicted"/>
<dbReference type="Pfam" id="PF07707">
    <property type="entry name" value="BACK"/>
    <property type="match status" value="1"/>
</dbReference>
<comment type="caution">
    <text evidence="5">The sequence shown here is derived from an EMBL/GenBank/DDBJ whole genome shotgun (WGS) entry which is preliminary data.</text>
</comment>
<dbReference type="SMART" id="SM00225">
    <property type="entry name" value="BTB"/>
    <property type="match status" value="1"/>
</dbReference>
<accession>A0ABP0GSD3</accession>
<dbReference type="Gene3D" id="2.60.120.820">
    <property type="entry name" value="PHR domain"/>
    <property type="match status" value="1"/>
</dbReference>
<dbReference type="InterPro" id="IPR011705">
    <property type="entry name" value="BACK"/>
</dbReference>
<evidence type="ECO:0000259" key="4">
    <source>
        <dbReference type="PROSITE" id="PS50097"/>
    </source>
</evidence>
<dbReference type="CDD" id="cd18487">
    <property type="entry name" value="BACK_BTBD1_like"/>
    <property type="match status" value="1"/>
</dbReference>
<sequence>MAELNRNADANASNQNRREVREPLHLNQNRALDDAQPPAGIAFAIVGGNNGNAPDNPGDEVAAGINQPAVRAPVVGAVAGVVNRVAGNPLHLVPRAQVAGERAGRNVAALDRIQGLGVGVIGVRPVVEGQPLYNWQATKVTLKERFQFLFNNELQADVYFLVGRGVTSQRIPAHRFVLSVGSAVFDAMFNSILATQSNEVEVPDVEPAAFLSLLRFLYTDEVLIGPETVMTTLYTAKKYAVPALESHCVDFLKKHLSSDNAFMLLTQARLFDEPQLATLCLECIDKHTREALSADGFTDIDYNTLVNVLERDTLGLREKDIFSAMERWAEAECNRQELPMSKENKRKALGDSISLVRFPLMNVEEFAQGPAQSGILTDREVVELFLYFTLNPKPRVRFSDRARCSITGKEYSVCRFLDVAERWGYSGTSDRIRFSVNRKIYLVGLGLYGAILSPSDYQVNIQVVSADSGTVLGQNDTGFSCDGSDKTFRVMFKRPIEIKPNQVYIACATLNGQDSYYGTQGQRRVTKDTPNDGQIVFTFTFAPGNNNGTSVEDGQIPELIYYT</sequence>
<reference evidence="5 6" key="1">
    <citation type="submission" date="2024-02" db="EMBL/GenBank/DDBJ databases">
        <authorList>
            <person name="Daric V."/>
            <person name="Darras S."/>
        </authorList>
    </citation>
    <scope>NUCLEOTIDE SEQUENCE [LARGE SCALE GENOMIC DNA]</scope>
</reference>
<dbReference type="Pfam" id="PF08005">
    <property type="entry name" value="PHR"/>
    <property type="match status" value="1"/>
</dbReference>
<dbReference type="PANTHER" id="PTHR45774:SF3">
    <property type="entry name" value="BTB (POZ) DOMAIN-CONTAINING 2B-RELATED"/>
    <property type="match status" value="1"/>
</dbReference>
<dbReference type="PROSITE" id="PS50097">
    <property type="entry name" value="BTB"/>
    <property type="match status" value="1"/>
</dbReference>
<dbReference type="Gene3D" id="1.25.40.420">
    <property type="match status" value="1"/>
</dbReference>
<dbReference type="Pfam" id="PF00651">
    <property type="entry name" value="BTB"/>
    <property type="match status" value="1"/>
</dbReference>
<dbReference type="InterPro" id="IPR038648">
    <property type="entry name" value="PHR_sf"/>
</dbReference>
<dbReference type="SMART" id="SM00875">
    <property type="entry name" value="BACK"/>
    <property type="match status" value="1"/>
</dbReference>
<evidence type="ECO:0000256" key="2">
    <source>
        <dbReference type="ARBA" id="ARBA00022490"/>
    </source>
</evidence>
<protein>
    <recommendedName>
        <fullName evidence="4">BTB domain-containing protein</fullName>
    </recommendedName>
</protein>
<comment type="subcellular location">
    <subcellularLocation>
        <location evidence="1">Cytoplasm</location>
    </subcellularLocation>
</comment>